<dbReference type="Pfam" id="PF14657">
    <property type="entry name" value="Arm-DNA-bind_4"/>
    <property type="match status" value="1"/>
</dbReference>
<dbReference type="CDD" id="cd01189">
    <property type="entry name" value="INT_ICEBs1_C_like"/>
    <property type="match status" value="1"/>
</dbReference>
<keyword evidence="4" id="KW-0378">Hydrolase</keyword>
<feature type="domain" description="Tyr recombinase" evidence="10">
    <location>
        <begin position="163"/>
        <end position="353"/>
    </location>
</feature>
<dbReference type="InterPro" id="IPR002104">
    <property type="entry name" value="Integrase_catalytic"/>
</dbReference>
<evidence type="ECO:0000313" key="12">
    <source>
        <dbReference type="EMBL" id="DAF48812.1"/>
    </source>
</evidence>
<dbReference type="GO" id="GO:0016787">
    <property type="term" value="F:hydrolase activity"/>
    <property type="evidence" value="ECO:0007669"/>
    <property type="project" value="UniProtKB-KW"/>
</dbReference>
<feature type="domain" description="Core-binding (CB)" evidence="11">
    <location>
        <begin position="59"/>
        <end position="140"/>
    </location>
</feature>
<dbReference type="PANTHER" id="PTHR30349">
    <property type="entry name" value="PHAGE INTEGRASE-RELATED"/>
    <property type="match status" value="1"/>
</dbReference>
<dbReference type="PANTHER" id="PTHR30349:SF64">
    <property type="entry name" value="PROPHAGE INTEGRASE INTD-RELATED"/>
    <property type="match status" value="1"/>
</dbReference>
<dbReference type="InterPro" id="IPR050090">
    <property type="entry name" value="Tyrosine_recombinase_XerCD"/>
</dbReference>
<reference evidence="12" key="1">
    <citation type="journal article" date="2021" name="Proc. Natl. Acad. Sci. U.S.A.">
        <title>A Catalog of Tens of Thousands of Viruses from Human Metagenomes Reveals Hidden Associations with Chronic Diseases.</title>
        <authorList>
            <person name="Tisza M.J."/>
            <person name="Buck C.B."/>
        </authorList>
    </citation>
    <scope>NUCLEOTIDE SEQUENCE</scope>
    <source>
        <strain evidence="12">CtfWc3</strain>
    </source>
</reference>
<dbReference type="PROSITE" id="PS51898">
    <property type="entry name" value="TYR_RECOMBINASE"/>
    <property type="match status" value="1"/>
</dbReference>
<proteinExistence type="inferred from homology"/>
<evidence type="ECO:0000256" key="3">
    <source>
        <dbReference type="ARBA" id="ARBA00022679"/>
    </source>
</evidence>
<dbReference type="GO" id="GO:0075713">
    <property type="term" value="P:establishment of integrated proviral latency"/>
    <property type="evidence" value="ECO:0007669"/>
    <property type="project" value="UniProtKB-KW"/>
</dbReference>
<evidence type="ECO:0000259" key="10">
    <source>
        <dbReference type="PROSITE" id="PS51898"/>
    </source>
</evidence>
<dbReference type="InterPro" id="IPR028259">
    <property type="entry name" value="AP2-like_int_N"/>
</dbReference>
<dbReference type="GO" id="GO:0006310">
    <property type="term" value="P:DNA recombination"/>
    <property type="evidence" value="ECO:0007669"/>
    <property type="project" value="UniProtKB-KW"/>
</dbReference>
<accession>A0A8S5SCQ1</accession>
<evidence type="ECO:0000259" key="11">
    <source>
        <dbReference type="PROSITE" id="PS51900"/>
    </source>
</evidence>
<dbReference type="InterPro" id="IPR044068">
    <property type="entry name" value="CB"/>
</dbReference>
<comment type="similarity">
    <text evidence="1">Belongs to the 'phage' integrase family.</text>
</comment>
<dbReference type="GO" id="GO:0015074">
    <property type="term" value="P:DNA integration"/>
    <property type="evidence" value="ECO:0007669"/>
    <property type="project" value="UniProtKB-KW"/>
</dbReference>
<keyword evidence="5" id="KW-0229">DNA integration</keyword>
<dbReference type="InterPro" id="IPR010998">
    <property type="entry name" value="Integrase_recombinase_N"/>
</dbReference>
<dbReference type="GO" id="GO:0003677">
    <property type="term" value="F:DNA binding"/>
    <property type="evidence" value="ECO:0007669"/>
    <property type="project" value="UniProtKB-UniRule"/>
</dbReference>
<keyword evidence="8" id="KW-1179">Viral genome integration</keyword>
<protein>
    <recommendedName>
        <fullName evidence="2">Integrase</fullName>
    </recommendedName>
</protein>
<dbReference type="GO" id="GO:0016740">
    <property type="term" value="F:transferase activity"/>
    <property type="evidence" value="ECO:0007669"/>
    <property type="project" value="UniProtKB-KW"/>
</dbReference>
<evidence type="ECO:0000256" key="4">
    <source>
        <dbReference type="ARBA" id="ARBA00022801"/>
    </source>
</evidence>
<dbReference type="EMBL" id="BK032574">
    <property type="protein sequence ID" value="DAF48812.1"/>
    <property type="molecule type" value="Genomic_DNA"/>
</dbReference>
<evidence type="ECO:0000256" key="9">
    <source>
        <dbReference type="PROSITE-ProRule" id="PRU01248"/>
    </source>
</evidence>
<keyword evidence="6 9" id="KW-0238">DNA-binding</keyword>
<dbReference type="Pfam" id="PF00589">
    <property type="entry name" value="Phage_integrase"/>
    <property type="match status" value="1"/>
</dbReference>
<dbReference type="GO" id="GO:0044826">
    <property type="term" value="P:viral genome integration into host DNA"/>
    <property type="evidence" value="ECO:0007669"/>
    <property type="project" value="UniProtKB-KW"/>
</dbReference>
<dbReference type="Gene3D" id="1.10.150.130">
    <property type="match status" value="1"/>
</dbReference>
<evidence type="ECO:0000256" key="5">
    <source>
        <dbReference type="ARBA" id="ARBA00022908"/>
    </source>
</evidence>
<dbReference type="InterPro" id="IPR011010">
    <property type="entry name" value="DNA_brk_join_enz"/>
</dbReference>
<evidence type="ECO:0000256" key="6">
    <source>
        <dbReference type="ARBA" id="ARBA00023125"/>
    </source>
</evidence>
<keyword evidence="7" id="KW-0233">DNA recombination</keyword>
<name>A0A8S5SCQ1_9CAUD</name>
<dbReference type="Gene3D" id="1.10.443.10">
    <property type="entry name" value="Intergrase catalytic core"/>
    <property type="match status" value="1"/>
</dbReference>
<evidence type="ECO:0000256" key="1">
    <source>
        <dbReference type="ARBA" id="ARBA00008857"/>
    </source>
</evidence>
<evidence type="ECO:0000256" key="8">
    <source>
        <dbReference type="ARBA" id="ARBA00023195"/>
    </source>
</evidence>
<dbReference type="PROSITE" id="PS51900">
    <property type="entry name" value="CB"/>
    <property type="match status" value="1"/>
</dbReference>
<evidence type="ECO:0000256" key="2">
    <source>
        <dbReference type="ARBA" id="ARBA00016082"/>
    </source>
</evidence>
<dbReference type="Pfam" id="PF14659">
    <property type="entry name" value="Phage_int_SAM_3"/>
    <property type="match status" value="1"/>
</dbReference>
<evidence type="ECO:0000256" key="7">
    <source>
        <dbReference type="ARBA" id="ARBA00023172"/>
    </source>
</evidence>
<keyword evidence="8" id="KW-1160">Virus entry into host cell</keyword>
<sequence length="367" mass="41923">MAYIEKRSGKWRAKVSWNGVDGKRHTKSKQGFDTKRQAMQWASEMEVAKGKNQISHQDPTFADYFSDWANTYKIPNTSANTQNRYRHVHGRIVDYFGQAKLAKVTRRQYQQFINEYGSDHSKSTMQKVHGTIRSCVSDAMSEGIVHSNFTDRINLVWNESNTMQVEYLSVAEIKMLIQSLLSGVKPNYTSRYMILCAIYTGLRLGEILALEWSDIDYVGHTISVTKSYDYPAKRTKEPKTASSKRTVRVSAGFLEMIEPLKANHQERVFAAVDGSYISSSAVNKTLKKQLKACGLVKQDFHFHSLRHSHVALLLYEGVPLYAISKRLGHADMAITARKYAYLIDELRQKSDDRIEEILNDLGTKKDT</sequence>
<dbReference type="InterPro" id="IPR013762">
    <property type="entry name" value="Integrase-like_cat_sf"/>
</dbReference>
<dbReference type="SUPFAM" id="SSF56349">
    <property type="entry name" value="DNA breaking-rejoining enzymes"/>
    <property type="match status" value="1"/>
</dbReference>
<keyword evidence="3" id="KW-0808">Transferase</keyword>
<organism evidence="12">
    <name type="scientific">Myoviridae sp. ctfWc3</name>
    <dbReference type="NCBI Taxonomy" id="2827697"/>
    <lineage>
        <taxon>Viruses</taxon>
        <taxon>Duplodnaviria</taxon>
        <taxon>Heunggongvirae</taxon>
        <taxon>Uroviricota</taxon>
        <taxon>Caudoviricetes</taxon>
    </lineage>
</organism>
<dbReference type="InterPro" id="IPR004107">
    <property type="entry name" value="Integrase_SAM-like_N"/>
</dbReference>